<feature type="repeat" description="WD" evidence="3">
    <location>
        <begin position="156"/>
        <end position="197"/>
    </location>
</feature>
<dbReference type="EMBL" id="JAGTXO010000002">
    <property type="protein sequence ID" value="KAG8469846.1"/>
    <property type="molecule type" value="Genomic_DNA"/>
</dbReference>
<dbReference type="InterPro" id="IPR036322">
    <property type="entry name" value="WD40_repeat_dom_sf"/>
</dbReference>
<dbReference type="OrthoDB" id="10251741at2759"/>
<keyword evidence="1 3" id="KW-0853">WD repeat</keyword>
<evidence type="ECO:0000256" key="2">
    <source>
        <dbReference type="ARBA" id="ARBA00022737"/>
    </source>
</evidence>
<proteinExistence type="predicted"/>
<feature type="repeat" description="WD" evidence="3">
    <location>
        <begin position="206"/>
        <end position="248"/>
    </location>
</feature>
<keyword evidence="6" id="KW-1185">Reference proteome</keyword>
<evidence type="ECO:0008006" key="7">
    <source>
        <dbReference type="Google" id="ProtNLM"/>
    </source>
</evidence>
<evidence type="ECO:0000256" key="4">
    <source>
        <dbReference type="SAM" id="MobiDB-lite"/>
    </source>
</evidence>
<dbReference type="Gene3D" id="2.130.10.10">
    <property type="entry name" value="YVTN repeat-like/Quinoprotein amine dehydrogenase"/>
    <property type="match status" value="3"/>
</dbReference>
<feature type="region of interest" description="Disordered" evidence="4">
    <location>
        <begin position="1"/>
        <end position="48"/>
    </location>
</feature>
<evidence type="ECO:0000313" key="5">
    <source>
        <dbReference type="EMBL" id="KAG8469846.1"/>
    </source>
</evidence>
<protein>
    <recommendedName>
        <fullName evidence="7">Anaphase-promoting complex subunit 4 WD40 domain-containing protein</fullName>
    </recommendedName>
</protein>
<dbReference type="AlphaFoldDB" id="A0A8J5XVN1"/>
<feature type="compositionally biased region" description="Acidic residues" evidence="4">
    <location>
        <begin position="8"/>
        <end position="32"/>
    </location>
</feature>
<dbReference type="PANTHER" id="PTHR47822:SF2">
    <property type="entry name" value="F-BOX AND WD-40 DOMAIN PROTEIN 7"/>
    <property type="match status" value="1"/>
</dbReference>
<dbReference type="InterPro" id="IPR019775">
    <property type="entry name" value="WD40_repeat_CS"/>
</dbReference>
<dbReference type="Pfam" id="PF00400">
    <property type="entry name" value="WD40"/>
    <property type="match status" value="3"/>
</dbReference>
<evidence type="ECO:0000313" key="6">
    <source>
        <dbReference type="Proteomes" id="UP000751190"/>
    </source>
</evidence>
<dbReference type="PANTHER" id="PTHR47822">
    <property type="entry name" value="CARBOHYDRATE BINDING DOMAIN CONTAINING PROTEIN"/>
    <property type="match status" value="1"/>
</dbReference>
<comment type="caution">
    <text evidence="5">The sequence shown here is derived from an EMBL/GenBank/DDBJ whole genome shotgun (WGS) entry which is preliminary data.</text>
</comment>
<gene>
    <name evidence="5" type="ORF">KFE25_006301</name>
</gene>
<keyword evidence="2" id="KW-0677">Repeat</keyword>
<dbReference type="PROSITE" id="PS50294">
    <property type="entry name" value="WD_REPEATS_REGION"/>
    <property type="match status" value="1"/>
</dbReference>
<organism evidence="5 6">
    <name type="scientific">Diacronema lutheri</name>
    <name type="common">Unicellular marine alga</name>
    <name type="synonym">Monochrysis lutheri</name>
    <dbReference type="NCBI Taxonomy" id="2081491"/>
    <lineage>
        <taxon>Eukaryota</taxon>
        <taxon>Haptista</taxon>
        <taxon>Haptophyta</taxon>
        <taxon>Pavlovophyceae</taxon>
        <taxon>Pavlovales</taxon>
        <taxon>Pavlovaceae</taxon>
        <taxon>Diacronema</taxon>
    </lineage>
</organism>
<dbReference type="InterPro" id="IPR001680">
    <property type="entry name" value="WD40_rpt"/>
</dbReference>
<accession>A0A8J5XVN1</accession>
<dbReference type="InterPro" id="IPR015943">
    <property type="entry name" value="WD40/YVTN_repeat-like_dom_sf"/>
</dbReference>
<dbReference type="Proteomes" id="UP000751190">
    <property type="component" value="Unassembled WGS sequence"/>
</dbReference>
<feature type="repeat" description="WD" evidence="3">
    <location>
        <begin position="64"/>
        <end position="105"/>
    </location>
</feature>
<sequence>MASAAQSAEDDEPRGSSDDGEGDVDEGIEDTPSDQTSPPARSLAATAPSRVPISLKPLAQNWSVGAHSSEVFCVRFSSDSTLVAAGLGSGVVRVYQAQTGRLSYQLTTSDKGLPSTAMRFRPASASTKTRNVLLTANADGCIQHWHVTSGKCLHTIVEPDNQVFAIDYKADGSKFATAGKDYTVRIYDEATKTKVADLSSGFGKKHAGHSNRVFSLRFHPTDEHMLLSAGWDNTIQMWDLRTEGSVRSIFGPHICGDSVDISGNDIVSGSWRPTEQLQLWDYRSGELIANVPWLDSSEPCLLYAAQFSASGKHIAAGGSGANEVRLFSRSSLEPVGVVNLSKGVYGVDFSTDSRALAIAAGDLSVRVVAVPA</sequence>
<dbReference type="SMART" id="SM00320">
    <property type="entry name" value="WD40"/>
    <property type="match status" value="6"/>
</dbReference>
<reference evidence="5" key="1">
    <citation type="submission" date="2021-05" db="EMBL/GenBank/DDBJ databases">
        <title>The genome of the haptophyte Pavlova lutheri (Diacronema luteri, Pavlovales) - a model for lipid biosynthesis in eukaryotic algae.</title>
        <authorList>
            <person name="Hulatt C.J."/>
            <person name="Posewitz M.C."/>
        </authorList>
    </citation>
    <scope>NUCLEOTIDE SEQUENCE</scope>
    <source>
        <strain evidence="5">NIVA-4/92</strain>
    </source>
</reference>
<evidence type="ECO:0000256" key="3">
    <source>
        <dbReference type="PROSITE-ProRule" id="PRU00221"/>
    </source>
</evidence>
<dbReference type="PROSITE" id="PS50082">
    <property type="entry name" value="WD_REPEATS_2"/>
    <property type="match status" value="3"/>
</dbReference>
<name>A0A8J5XVN1_DIALT</name>
<dbReference type="PROSITE" id="PS00678">
    <property type="entry name" value="WD_REPEATS_1"/>
    <property type="match status" value="1"/>
</dbReference>
<dbReference type="SUPFAM" id="SSF50978">
    <property type="entry name" value="WD40 repeat-like"/>
    <property type="match status" value="1"/>
</dbReference>
<evidence type="ECO:0000256" key="1">
    <source>
        <dbReference type="ARBA" id="ARBA00022574"/>
    </source>
</evidence>
<dbReference type="OMA" id="KVKLWHV"/>